<dbReference type="PANTHER" id="PTHR30032:SF8">
    <property type="entry name" value="GERMINATION-SPECIFIC N-ACETYLMURAMOYL-L-ALANINE AMIDASE"/>
    <property type="match status" value="1"/>
</dbReference>
<dbReference type="RefSeq" id="WP_088019567.1">
    <property type="nucleotide sequence ID" value="NZ_CP020880.1"/>
</dbReference>
<accession>A0ABN4ZHV6</accession>
<dbReference type="InterPro" id="IPR007253">
    <property type="entry name" value="Cell_wall-bd_2"/>
</dbReference>
<protein>
    <submittedName>
        <fullName evidence="1">Uncharacterized protein</fullName>
    </submittedName>
</protein>
<dbReference type="Proteomes" id="UP000195573">
    <property type="component" value="Chromosome"/>
</dbReference>
<dbReference type="InterPro" id="IPR051922">
    <property type="entry name" value="Bact_Sporulation_Assoc"/>
</dbReference>
<dbReference type="PANTHER" id="PTHR30032">
    <property type="entry name" value="N-ACETYLMURAMOYL-L-ALANINE AMIDASE-RELATED"/>
    <property type="match status" value="1"/>
</dbReference>
<sequence length="132" mass="14660">MNGTTLLVNDNDKVLQNAINELKRLLKKEGKVIILGGTNEISSNMEKSIKKSFKIDRISGENRTKTSIEIAKKVKKNLQEIIVVSGLDFADALSIAPYASNTTTPLLLNTTKITLTKELEDYVIQNKIKKSL</sequence>
<dbReference type="Pfam" id="PF04122">
    <property type="entry name" value="CW_binding_2"/>
    <property type="match status" value="1"/>
</dbReference>
<dbReference type="EMBL" id="CP020880">
    <property type="protein sequence ID" value="ART78072.1"/>
    <property type="molecule type" value="Genomic_DNA"/>
</dbReference>
<organism evidence="1 2">
    <name type="scientific">Sutcliffiella horikoshii</name>
    <dbReference type="NCBI Taxonomy" id="79883"/>
    <lineage>
        <taxon>Bacteria</taxon>
        <taxon>Bacillati</taxon>
        <taxon>Bacillota</taxon>
        <taxon>Bacilli</taxon>
        <taxon>Bacillales</taxon>
        <taxon>Bacillaceae</taxon>
        <taxon>Sutcliffiella</taxon>
    </lineage>
</organism>
<dbReference type="Gene3D" id="3.40.50.12090">
    <property type="match status" value="1"/>
</dbReference>
<evidence type="ECO:0000313" key="1">
    <source>
        <dbReference type="EMBL" id="ART78072.1"/>
    </source>
</evidence>
<keyword evidence="2" id="KW-1185">Reference proteome</keyword>
<dbReference type="GeneID" id="96740571"/>
<reference evidence="1 2" key="1">
    <citation type="submission" date="2017-04" db="EMBL/GenBank/DDBJ databases">
        <title>Complete Genome Sequence of the Bacillus horikoshii 20a strain from Cuatro Cienegas, Coahuila, Mexico.</title>
        <authorList>
            <person name="Zarza E."/>
            <person name="Alcaraz L.D."/>
            <person name="Aguilar-Salinas B."/>
            <person name="Islas A."/>
            <person name="Olmedo-Alvarez G."/>
        </authorList>
    </citation>
    <scope>NUCLEOTIDE SEQUENCE [LARGE SCALE GENOMIC DNA]</scope>
    <source>
        <strain evidence="1 2">20a</strain>
    </source>
</reference>
<gene>
    <name evidence="1" type="ORF">B4U37_19405</name>
</gene>
<proteinExistence type="predicted"/>
<name>A0ABN4ZHV6_9BACI</name>
<evidence type="ECO:0000313" key="2">
    <source>
        <dbReference type="Proteomes" id="UP000195573"/>
    </source>
</evidence>